<feature type="transmembrane region" description="Helical" evidence="1">
    <location>
        <begin position="122"/>
        <end position="141"/>
    </location>
</feature>
<organism evidence="2 3">
    <name type="scientific">Actinomadura verrucosospora</name>
    <dbReference type="NCBI Taxonomy" id="46165"/>
    <lineage>
        <taxon>Bacteria</taxon>
        <taxon>Bacillati</taxon>
        <taxon>Actinomycetota</taxon>
        <taxon>Actinomycetes</taxon>
        <taxon>Streptosporangiales</taxon>
        <taxon>Thermomonosporaceae</taxon>
        <taxon>Actinomadura</taxon>
    </lineage>
</organism>
<accession>A0A7D3VU41</accession>
<feature type="transmembrane region" description="Helical" evidence="1">
    <location>
        <begin position="99"/>
        <end position="116"/>
    </location>
</feature>
<protein>
    <recommendedName>
        <fullName evidence="4">Integral membrane protein</fullName>
    </recommendedName>
</protein>
<gene>
    <name evidence="2" type="ORF">ACTIVE_4540</name>
</gene>
<name>A0A7D3VU41_ACTVE</name>
<evidence type="ECO:0000256" key="1">
    <source>
        <dbReference type="SAM" id="Phobius"/>
    </source>
</evidence>
<keyword evidence="3" id="KW-1185">Reference proteome</keyword>
<dbReference type="Proteomes" id="UP000501240">
    <property type="component" value="Chromosome"/>
</dbReference>
<dbReference type="EMBL" id="CP053892">
    <property type="protein sequence ID" value="QKG22899.1"/>
    <property type="molecule type" value="Genomic_DNA"/>
</dbReference>
<evidence type="ECO:0000313" key="2">
    <source>
        <dbReference type="EMBL" id="QKG22899.1"/>
    </source>
</evidence>
<dbReference type="AlphaFoldDB" id="A0A7D3VU41"/>
<evidence type="ECO:0008006" key="4">
    <source>
        <dbReference type="Google" id="ProtNLM"/>
    </source>
</evidence>
<feature type="transmembrane region" description="Helical" evidence="1">
    <location>
        <begin position="6"/>
        <end position="24"/>
    </location>
</feature>
<proteinExistence type="predicted"/>
<keyword evidence="1" id="KW-0812">Transmembrane</keyword>
<keyword evidence="1" id="KW-1133">Transmembrane helix</keyword>
<keyword evidence="1" id="KW-0472">Membrane</keyword>
<reference evidence="2 3" key="1">
    <citation type="submission" date="2020-05" db="EMBL/GenBank/DDBJ databases">
        <title>Actinomadura verrucosospora NRRL-B18236 (PFL_A860) Genome sequencing and assembly.</title>
        <authorList>
            <person name="Samborskyy M."/>
        </authorList>
    </citation>
    <scope>NUCLEOTIDE SEQUENCE [LARGE SCALE GENOMIC DNA]</scope>
    <source>
        <strain evidence="2 3">NRRL:B18236</strain>
    </source>
</reference>
<feature type="transmembrane region" description="Helical" evidence="1">
    <location>
        <begin position="258"/>
        <end position="279"/>
    </location>
</feature>
<feature type="transmembrane region" description="Helical" evidence="1">
    <location>
        <begin position="162"/>
        <end position="183"/>
    </location>
</feature>
<feature type="transmembrane region" description="Helical" evidence="1">
    <location>
        <begin position="195"/>
        <end position="218"/>
    </location>
</feature>
<sequence>MIDPLAGGLVMAVSGALGLAVYVIVKSRRALPFRSLSPYERVIVYRLALGNVSMNVGYVYGVQSLGIGAIATMTAMGPLCIRAKVLWARRRSRNGALHIALRIMALIGVFVVNESWKEFGHFHADMIGGIACGILGAWSFWNYLRAFFGDVVPEEERTRIVAVADVISLPVIALTVWVAGLAIGGGYSALLSSRVLVLGTVAGVLAFLVPTILTSIAAGKVSESVSGMLYVLDSPLGSLVGLVGAHLGLLGIEQKPNGWHQVGTGVVATVALVATILPFPNSDPPHHDLPAKER</sequence>
<evidence type="ECO:0000313" key="3">
    <source>
        <dbReference type="Proteomes" id="UP000501240"/>
    </source>
</evidence>
<feature type="transmembrane region" description="Helical" evidence="1">
    <location>
        <begin position="230"/>
        <end position="252"/>
    </location>
</feature>